<keyword evidence="2 7" id="KW-0813">Transport</keyword>
<evidence type="ECO:0000256" key="6">
    <source>
        <dbReference type="ARBA" id="ARBA00023136"/>
    </source>
</evidence>
<evidence type="ECO:0000259" key="8">
    <source>
        <dbReference type="PROSITE" id="PS50928"/>
    </source>
</evidence>
<evidence type="ECO:0000256" key="3">
    <source>
        <dbReference type="ARBA" id="ARBA00022475"/>
    </source>
</evidence>
<evidence type="ECO:0000256" key="1">
    <source>
        <dbReference type="ARBA" id="ARBA00004651"/>
    </source>
</evidence>
<dbReference type="AlphaFoldDB" id="A0A511N1E6"/>
<comment type="subcellular location">
    <subcellularLocation>
        <location evidence="1 7">Cell membrane</location>
        <topology evidence="1 7">Multi-pass membrane protein</topology>
    </subcellularLocation>
</comment>
<dbReference type="RefSeq" id="WP_146884124.1">
    <property type="nucleotide sequence ID" value="NZ_BJXB01000007.1"/>
</dbReference>
<organism evidence="9 10">
    <name type="scientific">Deinococcus cellulosilyticus (strain DSM 18568 / NBRC 106333 / KACC 11606 / 5516J-15)</name>
    <dbReference type="NCBI Taxonomy" id="1223518"/>
    <lineage>
        <taxon>Bacteria</taxon>
        <taxon>Thermotogati</taxon>
        <taxon>Deinococcota</taxon>
        <taxon>Deinococci</taxon>
        <taxon>Deinococcales</taxon>
        <taxon>Deinococcaceae</taxon>
        <taxon>Deinococcus</taxon>
    </lineage>
</organism>
<dbReference type="GO" id="GO:0005886">
    <property type="term" value="C:plasma membrane"/>
    <property type="evidence" value="ECO:0007669"/>
    <property type="project" value="UniProtKB-SubCell"/>
</dbReference>
<feature type="transmembrane region" description="Helical" evidence="7">
    <location>
        <begin position="31"/>
        <end position="49"/>
    </location>
</feature>
<sequence>MKPDLTAEPPQDTPLPRPKTSTLKRLMRHQALYVLLIPGLLYFVVFRYWPLWNAQIAFKDFNPTLGVEGSPWAGFKYFIQFFESFYFSQLMTNTLIISVAKLVLGIPPAIILAIAIHEARLKWLARGAQTVSYLPHFLSWVIVFGVLLALLSPSEGLVNQAIGALGGDTIPFLTSPEFFRSVIVLSDIWKETGWGAILYLAALLSINPTLYEAAEVDGATRWQRIWHISIPGMLDVIILVTLLRLGHILDAGFGQIFVLYSLPVYSVADVIDTWVYRQGIQNFQFSLATAVGLFKGLIGLALILTANRMAQRFSGRGLY</sequence>
<evidence type="ECO:0000256" key="5">
    <source>
        <dbReference type="ARBA" id="ARBA00022989"/>
    </source>
</evidence>
<proteinExistence type="inferred from homology"/>
<dbReference type="PANTHER" id="PTHR43227:SF11">
    <property type="entry name" value="BLL4140 PROTEIN"/>
    <property type="match status" value="1"/>
</dbReference>
<evidence type="ECO:0000313" key="10">
    <source>
        <dbReference type="Proteomes" id="UP000321306"/>
    </source>
</evidence>
<dbReference type="InterPro" id="IPR000515">
    <property type="entry name" value="MetI-like"/>
</dbReference>
<evidence type="ECO:0000256" key="7">
    <source>
        <dbReference type="RuleBase" id="RU363032"/>
    </source>
</evidence>
<keyword evidence="4 7" id="KW-0812">Transmembrane</keyword>
<name>A0A511N1E6_DEIC1</name>
<evidence type="ECO:0000313" key="9">
    <source>
        <dbReference type="EMBL" id="GEM46307.1"/>
    </source>
</evidence>
<dbReference type="PANTHER" id="PTHR43227">
    <property type="entry name" value="BLL4140 PROTEIN"/>
    <property type="match status" value="1"/>
</dbReference>
<comment type="caution">
    <text evidence="9">The sequence shown here is derived from an EMBL/GenBank/DDBJ whole genome shotgun (WGS) entry which is preliminary data.</text>
</comment>
<protein>
    <submittedName>
        <fullName evidence="9">Protein lplB</fullName>
    </submittedName>
</protein>
<feature type="transmembrane region" description="Helical" evidence="7">
    <location>
        <begin position="225"/>
        <end position="245"/>
    </location>
</feature>
<dbReference type="InterPro" id="IPR035906">
    <property type="entry name" value="MetI-like_sf"/>
</dbReference>
<dbReference type="GO" id="GO:0055085">
    <property type="term" value="P:transmembrane transport"/>
    <property type="evidence" value="ECO:0007669"/>
    <property type="project" value="InterPro"/>
</dbReference>
<keyword evidence="6 7" id="KW-0472">Membrane</keyword>
<comment type="similarity">
    <text evidence="7">Belongs to the binding-protein-dependent transport system permease family.</text>
</comment>
<reference evidence="9 10" key="1">
    <citation type="submission" date="2019-07" db="EMBL/GenBank/DDBJ databases">
        <title>Whole genome shotgun sequence of Deinococcus cellulosilyticus NBRC 106333.</title>
        <authorList>
            <person name="Hosoyama A."/>
            <person name="Uohara A."/>
            <person name="Ohji S."/>
            <person name="Ichikawa N."/>
        </authorList>
    </citation>
    <scope>NUCLEOTIDE SEQUENCE [LARGE SCALE GENOMIC DNA]</scope>
    <source>
        <strain evidence="9 10">NBRC 106333</strain>
    </source>
</reference>
<dbReference type="SUPFAM" id="SSF161098">
    <property type="entry name" value="MetI-like"/>
    <property type="match status" value="1"/>
</dbReference>
<evidence type="ECO:0000256" key="4">
    <source>
        <dbReference type="ARBA" id="ARBA00022692"/>
    </source>
</evidence>
<dbReference type="CDD" id="cd06261">
    <property type="entry name" value="TM_PBP2"/>
    <property type="match status" value="1"/>
</dbReference>
<feature type="transmembrane region" description="Helical" evidence="7">
    <location>
        <begin position="95"/>
        <end position="119"/>
    </location>
</feature>
<dbReference type="Pfam" id="PF00528">
    <property type="entry name" value="BPD_transp_1"/>
    <property type="match status" value="1"/>
</dbReference>
<accession>A0A511N1E6</accession>
<keyword evidence="3" id="KW-1003">Cell membrane</keyword>
<dbReference type="Gene3D" id="1.10.3720.10">
    <property type="entry name" value="MetI-like"/>
    <property type="match status" value="1"/>
</dbReference>
<dbReference type="PROSITE" id="PS50928">
    <property type="entry name" value="ABC_TM1"/>
    <property type="match status" value="1"/>
</dbReference>
<feature type="transmembrane region" description="Helical" evidence="7">
    <location>
        <begin position="131"/>
        <end position="151"/>
    </location>
</feature>
<gene>
    <name evidence="9" type="ORF">DC3_19420</name>
</gene>
<feature type="transmembrane region" description="Helical" evidence="7">
    <location>
        <begin position="283"/>
        <end position="306"/>
    </location>
</feature>
<dbReference type="EMBL" id="BJXB01000007">
    <property type="protein sequence ID" value="GEM46307.1"/>
    <property type="molecule type" value="Genomic_DNA"/>
</dbReference>
<dbReference type="Proteomes" id="UP000321306">
    <property type="component" value="Unassembled WGS sequence"/>
</dbReference>
<dbReference type="InterPro" id="IPR050809">
    <property type="entry name" value="UgpAE/MalFG_permease"/>
</dbReference>
<keyword evidence="10" id="KW-1185">Reference proteome</keyword>
<keyword evidence="5 7" id="KW-1133">Transmembrane helix</keyword>
<evidence type="ECO:0000256" key="2">
    <source>
        <dbReference type="ARBA" id="ARBA00022448"/>
    </source>
</evidence>
<feature type="domain" description="ABC transmembrane type-1" evidence="8">
    <location>
        <begin position="91"/>
        <end position="306"/>
    </location>
</feature>
<dbReference type="OrthoDB" id="9785836at2"/>